<dbReference type="PROSITE" id="PS50102">
    <property type="entry name" value="RRM"/>
    <property type="match status" value="3"/>
</dbReference>
<dbReference type="InterPro" id="IPR012677">
    <property type="entry name" value="Nucleotide-bd_a/b_plait_sf"/>
</dbReference>
<dbReference type="SUPFAM" id="SSF54928">
    <property type="entry name" value="RNA-binding domain, RBD"/>
    <property type="match status" value="3"/>
</dbReference>
<gene>
    <name evidence="5" type="primary">LOC113510699</name>
</gene>
<dbReference type="CDD" id="cd00590">
    <property type="entry name" value="RRM_SF"/>
    <property type="match status" value="2"/>
</dbReference>
<feature type="domain" description="RRM" evidence="3">
    <location>
        <begin position="26"/>
        <end position="110"/>
    </location>
</feature>
<evidence type="ECO:0000313" key="4">
    <source>
        <dbReference type="Proteomes" id="UP001652740"/>
    </source>
</evidence>
<evidence type="ECO:0000256" key="1">
    <source>
        <dbReference type="ARBA" id="ARBA00022884"/>
    </source>
</evidence>
<organism evidence="4 5">
    <name type="scientific">Galleria mellonella</name>
    <name type="common">Greater wax moth</name>
    <dbReference type="NCBI Taxonomy" id="7137"/>
    <lineage>
        <taxon>Eukaryota</taxon>
        <taxon>Metazoa</taxon>
        <taxon>Ecdysozoa</taxon>
        <taxon>Arthropoda</taxon>
        <taxon>Hexapoda</taxon>
        <taxon>Insecta</taxon>
        <taxon>Pterygota</taxon>
        <taxon>Neoptera</taxon>
        <taxon>Endopterygota</taxon>
        <taxon>Lepidoptera</taxon>
        <taxon>Glossata</taxon>
        <taxon>Ditrysia</taxon>
        <taxon>Pyraloidea</taxon>
        <taxon>Pyralidae</taxon>
        <taxon>Galleriinae</taxon>
        <taxon>Galleria</taxon>
    </lineage>
</organism>
<evidence type="ECO:0000259" key="3">
    <source>
        <dbReference type="PROSITE" id="PS50102"/>
    </source>
</evidence>
<dbReference type="PANTHER" id="PTHR23003:SF3">
    <property type="entry name" value="FI21236P1-RELATED"/>
    <property type="match status" value="1"/>
</dbReference>
<dbReference type="InterPro" id="IPR050374">
    <property type="entry name" value="RRT5_SRSF_SR"/>
</dbReference>
<dbReference type="Proteomes" id="UP001652740">
    <property type="component" value="Unplaced"/>
</dbReference>
<evidence type="ECO:0000313" key="5">
    <source>
        <dbReference type="RefSeq" id="XP_026750004.2"/>
    </source>
</evidence>
<dbReference type="RefSeq" id="XP_026750004.2">
    <property type="nucleotide sequence ID" value="XM_026894203.3"/>
</dbReference>
<feature type="domain" description="RRM" evidence="3">
    <location>
        <begin position="486"/>
        <end position="555"/>
    </location>
</feature>
<dbReference type="Pfam" id="PF00076">
    <property type="entry name" value="RRM_1"/>
    <property type="match status" value="2"/>
</dbReference>
<protein>
    <submittedName>
        <fullName evidence="5">Uncharacterized protein LOC113510699</fullName>
    </submittedName>
</protein>
<dbReference type="InterPro" id="IPR035979">
    <property type="entry name" value="RBD_domain_sf"/>
</dbReference>
<keyword evidence="4" id="KW-1185">Reference proteome</keyword>
<proteinExistence type="predicted"/>
<dbReference type="PANTHER" id="PTHR23003">
    <property type="entry name" value="RNA RECOGNITION MOTIF RRM DOMAIN CONTAINING PROTEIN"/>
    <property type="match status" value="1"/>
</dbReference>
<dbReference type="Gene3D" id="3.30.70.330">
    <property type="match status" value="3"/>
</dbReference>
<dbReference type="InterPro" id="IPR000504">
    <property type="entry name" value="RRM_dom"/>
</dbReference>
<name>A0A6J1WA80_GALME</name>
<sequence>MQSNTSHFRSPIIPTASTCEDMTDSAFLFVANLPPDWNHNKIKLFVIETCKSPTIGQSLQYVTILKDVKNKSKGECLLTFKSQNVCQMAMKLLRGAKCENKKIIVMQDSGHLFEHFEKFCKNKNKNSSAKNTLINETKSVDQVDQHQTYGLSKDFLKYLNISLPLFKRIFVGNLPLDIDEKKLRQLFGYAGHIFGVILLKCEDRTKMFAKIEYDHPVEAVQAISMFHGHQFMNKTLVVKMENNPNAQFKSVGPGLGPNGQPLRGIRYAVEFEPIKQLFLQELAKFKSQEENVNSMTVNQVIPQDTMGIMNNMMNFQNPMGLFNVKAFNPLSQQSWYGLSNMMNSQGTQNLQVLQGLLQQSMGNDLSGLHVQNMPNTAQNLLGNISQNQWANLPQNQFTNVAQSSLETTDRDQFDNTDSCTEKKLKRKIYSDFLDDRHYYEKFYDKFDIEGPSCSKSKIIKESDSRYRRSETPASDVSDRDAMTTSDMLIFTNLPPSVTTKALSNKMSEVGEVKFAEMTGQNKAIVRFTNARDAERCVRLFDRSKVDGQIINVKFL</sequence>
<keyword evidence="1 2" id="KW-0694">RNA-binding</keyword>
<dbReference type="SMART" id="SM00360">
    <property type="entry name" value="RRM"/>
    <property type="match status" value="3"/>
</dbReference>
<evidence type="ECO:0000256" key="2">
    <source>
        <dbReference type="PROSITE-ProRule" id="PRU00176"/>
    </source>
</evidence>
<feature type="domain" description="RRM" evidence="3">
    <location>
        <begin position="167"/>
        <end position="243"/>
    </location>
</feature>
<dbReference type="GeneID" id="113510699"/>
<accession>A0A6J1WA80</accession>
<reference evidence="5" key="1">
    <citation type="submission" date="2025-08" db="UniProtKB">
        <authorList>
            <consortium name="RefSeq"/>
        </authorList>
    </citation>
    <scope>IDENTIFICATION</scope>
    <source>
        <tissue evidence="5">Whole larvae</tissue>
    </source>
</reference>